<feature type="transmembrane region" description="Helical" evidence="1">
    <location>
        <begin position="7"/>
        <end position="26"/>
    </location>
</feature>
<evidence type="ECO:0000313" key="3">
    <source>
        <dbReference type="Proteomes" id="UP001621706"/>
    </source>
</evidence>
<feature type="transmembrane region" description="Helical" evidence="1">
    <location>
        <begin position="287"/>
        <end position="313"/>
    </location>
</feature>
<feature type="transmembrane region" description="Helical" evidence="1">
    <location>
        <begin position="189"/>
        <end position="206"/>
    </location>
</feature>
<protein>
    <recommendedName>
        <fullName evidence="4">Glycosyltransferase RgtA/B/C/D-like domain-containing protein</fullName>
    </recommendedName>
</protein>
<feature type="transmembrane region" description="Helical" evidence="1">
    <location>
        <begin position="374"/>
        <end position="393"/>
    </location>
</feature>
<evidence type="ECO:0000256" key="1">
    <source>
        <dbReference type="SAM" id="Phobius"/>
    </source>
</evidence>
<keyword evidence="3" id="KW-1185">Reference proteome</keyword>
<proteinExistence type="predicted"/>
<evidence type="ECO:0008006" key="4">
    <source>
        <dbReference type="Google" id="ProtNLM"/>
    </source>
</evidence>
<evidence type="ECO:0000313" key="2">
    <source>
        <dbReference type="EMBL" id="MFK7000559.1"/>
    </source>
</evidence>
<reference evidence="2 3" key="1">
    <citation type="submission" date="2024-02" db="EMBL/GenBank/DDBJ databases">
        <title>Comparative Genomic Analysis of Flavobacterium Species Causing Columnaris Disease of Freshwater Fish in Thailand: Insights into Virulence and Resistance Mechanisms.</title>
        <authorList>
            <person name="Nguyen D."/>
            <person name="Chokmangmeepisarn P."/>
            <person name="Khianchaikhan K."/>
            <person name="Morishita M."/>
            <person name="Bunnoy A."/>
            <person name="Rodkhum C."/>
        </authorList>
    </citation>
    <scope>NUCLEOTIDE SEQUENCE [LARGE SCALE GENOMIC DNA]</scope>
    <source>
        <strain evidence="2 3">CNRT2201</strain>
    </source>
</reference>
<name>A0ABW8PAA6_9FLAO</name>
<keyword evidence="1" id="KW-0472">Membrane</keyword>
<feature type="transmembrane region" description="Helical" evidence="1">
    <location>
        <begin position="333"/>
        <end position="362"/>
    </location>
</feature>
<feature type="transmembrane region" description="Helical" evidence="1">
    <location>
        <begin position="151"/>
        <end position="177"/>
    </location>
</feature>
<keyword evidence="1" id="KW-0812">Transmembrane</keyword>
<sequence length="396" mass="47213">MKEKINIVFYFLVIIYLLISSSYFLFRLPTGDELLFISNLNEIKELGIITAIKNRICIPYMLISYPLSFVIKDYLALRFTNVFLTMGFIAYVNFRLKFRETIFYLLFFISSTSYFYFGTNDALFSTSLAVFFIEVFLFLNDEIKELKLAFLALLVTFFTRELILVFVPVIFLSLVLLIKKGFKIKDFKLSLIFTIFMFLLNLPSIINNHKLSYDNKDVKEYKVNWVQRQYLAQLMVNQGLIPNQSHPTWEQTEEYVDKNGENSLPKTTLESIFFDFRLTLKEFIKDFLEVLFMSFRQIGPVLLVTFFSIWIYFKGEKKEKNFPYPSVSLILMMLIFSFIIISFVEIRWLSSVYLLSIVYFSYMQKKKYLSQRMFRYSYLVFLVLCVYGIYNLVLRF</sequence>
<organism evidence="2 3">
    <name type="scientific">Flavobacterium oreochromis</name>
    <dbReference type="NCBI Taxonomy" id="2906078"/>
    <lineage>
        <taxon>Bacteria</taxon>
        <taxon>Pseudomonadati</taxon>
        <taxon>Bacteroidota</taxon>
        <taxon>Flavobacteriia</taxon>
        <taxon>Flavobacteriales</taxon>
        <taxon>Flavobacteriaceae</taxon>
        <taxon>Flavobacterium</taxon>
    </lineage>
</organism>
<gene>
    <name evidence="2" type="ORF">V3I07_06590</name>
</gene>
<accession>A0ABW8PAA6</accession>
<dbReference type="EMBL" id="JAZGZP010000008">
    <property type="protein sequence ID" value="MFK7000559.1"/>
    <property type="molecule type" value="Genomic_DNA"/>
</dbReference>
<feature type="transmembrane region" description="Helical" evidence="1">
    <location>
        <begin position="123"/>
        <end position="139"/>
    </location>
</feature>
<dbReference type="Proteomes" id="UP001621706">
    <property type="component" value="Unassembled WGS sequence"/>
</dbReference>
<keyword evidence="1" id="KW-1133">Transmembrane helix</keyword>
<feature type="transmembrane region" description="Helical" evidence="1">
    <location>
        <begin position="75"/>
        <end position="94"/>
    </location>
</feature>
<comment type="caution">
    <text evidence="2">The sequence shown here is derived from an EMBL/GenBank/DDBJ whole genome shotgun (WGS) entry which is preliminary data.</text>
</comment>
<dbReference type="RefSeq" id="WP_088399123.1">
    <property type="nucleotide sequence ID" value="NZ_JAZGZP010000008.1"/>
</dbReference>